<dbReference type="OrthoDB" id="7475540at2"/>
<accession>A0A397PCY5</accession>
<dbReference type="Proteomes" id="UP000266568">
    <property type="component" value="Unassembled WGS sequence"/>
</dbReference>
<dbReference type="SUPFAM" id="SSF51306">
    <property type="entry name" value="LexA/Signal peptidase"/>
    <property type="match status" value="1"/>
</dbReference>
<dbReference type="GO" id="GO:0004252">
    <property type="term" value="F:serine-type endopeptidase activity"/>
    <property type="evidence" value="ECO:0007669"/>
    <property type="project" value="InterPro"/>
</dbReference>
<name>A0A397PCY5_9SPHN</name>
<sequence length="173" mass="18755">MQPSGEPPAWRRRRWLLAGLILIGGIGVSALAAWREEHALLINASESLPNWAFAVNRNKAPARGDYLFFVPPPSDLVRTHFGEKPGTFGKIVQGMPGDIVEHRGADVLVGGHVVARMKKVTRRGEKLVPGPVGRIPEGCYFVATPHPDGFDSRYAAIGFVCRPQILGTGEAVL</sequence>
<dbReference type="Gene3D" id="2.10.109.10">
    <property type="entry name" value="Umud Fragment, subunit A"/>
    <property type="match status" value="1"/>
</dbReference>
<proteinExistence type="predicted"/>
<dbReference type="InterPro" id="IPR019533">
    <property type="entry name" value="Peptidase_S26"/>
</dbReference>
<feature type="domain" description="Peptidase S26" evidence="1">
    <location>
        <begin position="13"/>
        <end position="171"/>
    </location>
</feature>
<gene>
    <name evidence="2" type="ORF">DFR49_0809</name>
</gene>
<dbReference type="AlphaFoldDB" id="A0A397PCY5"/>
<comment type="caution">
    <text evidence="2">The sequence shown here is derived from an EMBL/GenBank/DDBJ whole genome shotgun (WGS) entry which is preliminary data.</text>
</comment>
<evidence type="ECO:0000313" key="3">
    <source>
        <dbReference type="Proteomes" id="UP000266568"/>
    </source>
</evidence>
<dbReference type="RefSeq" id="WP_119034503.1">
    <property type="nucleotide sequence ID" value="NZ_QXDC01000002.1"/>
</dbReference>
<dbReference type="GO" id="GO:0006465">
    <property type="term" value="P:signal peptide processing"/>
    <property type="evidence" value="ECO:0007669"/>
    <property type="project" value="InterPro"/>
</dbReference>
<organism evidence="2 3">
    <name type="scientific">Hephaestia caeni</name>
    <dbReference type="NCBI Taxonomy" id="645617"/>
    <lineage>
        <taxon>Bacteria</taxon>
        <taxon>Pseudomonadati</taxon>
        <taxon>Pseudomonadota</taxon>
        <taxon>Alphaproteobacteria</taxon>
        <taxon>Sphingomonadales</taxon>
        <taxon>Sphingomonadaceae</taxon>
        <taxon>Hephaestia</taxon>
    </lineage>
</organism>
<reference evidence="2 3" key="1">
    <citation type="submission" date="2018-08" db="EMBL/GenBank/DDBJ databases">
        <title>Genomic Encyclopedia of Type Strains, Phase IV (KMG-IV): sequencing the most valuable type-strain genomes for metagenomic binning, comparative biology and taxonomic classification.</title>
        <authorList>
            <person name="Goeker M."/>
        </authorList>
    </citation>
    <scope>NUCLEOTIDE SEQUENCE [LARGE SCALE GENOMIC DNA]</scope>
    <source>
        <strain evidence="2 3">DSM 25527</strain>
    </source>
</reference>
<dbReference type="EMBL" id="QXDC01000002">
    <property type="protein sequence ID" value="RIA46273.1"/>
    <property type="molecule type" value="Genomic_DNA"/>
</dbReference>
<dbReference type="InterPro" id="IPR036286">
    <property type="entry name" value="LexA/Signal_pep-like_sf"/>
</dbReference>
<protein>
    <submittedName>
        <fullName evidence="2">Conjugal transfer pilin signal peptidase TrbI</fullName>
    </submittedName>
</protein>
<evidence type="ECO:0000259" key="1">
    <source>
        <dbReference type="Pfam" id="PF10502"/>
    </source>
</evidence>
<evidence type="ECO:0000313" key="2">
    <source>
        <dbReference type="EMBL" id="RIA46273.1"/>
    </source>
</evidence>
<dbReference type="Pfam" id="PF10502">
    <property type="entry name" value="Peptidase_S26"/>
    <property type="match status" value="1"/>
</dbReference>
<keyword evidence="3" id="KW-1185">Reference proteome</keyword>